<dbReference type="Proteomes" id="UP000515151">
    <property type="component" value="Chromosome 6"/>
</dbReference>
<dbReference type="PANTHER" id="PTHR31676">
    <property type="entry name" value="T31J12.3 PROTEIN-RELATED"/>
    <property type="match status" value="1"/>
</dbReference>
<dbReference type="Pfam" id="PF04398">
    <property type="entry name" value="DUF538"/>
    <property type="match status" value="1"/>
</dbReference>
<gene>
    <name evidence="3" type="primary">LOC116212294</name>
</gene>
<dbReference type="RefSeq" id="XP_031402713.1">
    <property type="nucleotide sequence ID" value="XM_031546853.1"/>
</dbReference>
<sequence>MASSSPPPFLSALILLFVVFVLSAGPSLSIRTPELASNVPSRVADVHDLLPKYGFPRGLIPNNVKSYNLSDDGSFEIQLGRPCYVHFDELVYYDRRIKGKMSYGSAAGVSGIQAKKLFVWVSVTAIQVDSASGMMEFYVGALSEKLPMKQFERIPECRSKASLEDETDKKAAMK</sequence>
<name>A0A6P8EBR3_PUNGR</name>
<dbReference type="Gene3D" id="2.30.240.10">
    <property type="entry name" value="At5g01610-like"/>
    <property type="match status" value="1"/>
</dbReference>
<dbReference type="InterPro" id="IPR007493">
    <property type="entry name" value="DUF538"/>
</dbReference>
<protein>
    <submittedName>
        <fullName evidence="3">Uncharacterized protein LOC116212294</fullName>
    </submittedName>
</protein>
<keyword evidence="1" id="KW-0732">Signal</keyword>
<dbReference type="AlphaFoldDB" id="A0A6P8EBR3"/>
<feature type="signal peptide" evidence="1">
    <location>
        <begin position="1"/>
        <end position="23"/>
    </location>
</feature>
<reference evidence="2" key="1">
    <citation type="journal article" date="2020" name="Plant Biotechnol. J.">
        <title>The pomegranate (Punica granatum L.) draft genome dissects genetic divergence between soft- and hard-seeded cultivars.</title>
        <authorList>
            <person name="Luo X."/>
            <person name="Li H."/>
            <person name="Wu Z."/>
            <person name="Yao W."/>
            <person name="Zhao P."/>
            <person name="Cao D."/>
            <person name="Yu H."/>
            <person name="Li K."/>
            <person name="Poudel K."/>
            <person name="Zhao D."/>
            <person name="Zhang F."/>
            <person name="Xia X."/>
            <person name="Chen L."/>
            <person name="Wang Q."/>
            <person name="Jing D."/>
            <person name="Cao S."/>
        </authorList>
    </citation>
    <scope>NUCLEOTIDE SEQUENCE [LARGE SCALE GENOMIC DNA]</scope>
    <source>
        <strain evidence="2">cv. Tunisia</strain>
    </source>
</reference>
<organism evidence="2 3">
    <name type="scientific">Punica granatum</name>
    <name type="common">Pomegranate</name>
    <dbReference type="NCBI Taxonomy" id="22663"/>
    <lineage>
        <taxon>Eukaryota</taxon>
        <taxon>Viridiplantae</taxon>
        <taxon>Streptophyta</taxon>
        <taxon>Embryophyta</taxon>
        <taxon>Tracheophyta</taxon>
        <taxon>Spermatophyta</taxon>
        <taxon>Magnoliopsida</taxon>
        <taxon>eudicotyledons</taxon>
        <taxon>Gunneridae</taxon>
        <taxon>Pentapetalae</taxon>
        <taxon>rosids</taxon>
        <taxon>malvids</taxon>
        <taxon>Myrtales</taxon>
        <taxon>Lythraceae</taxon>
        <taxon>Punica</taxon>
    </lineage>
</organism>
<dbReference type="PANTHER" id="PTHR31676:SF96">
    <property type="entry name" value="EXPRESSED PROTEIN"/>
    <property type="match status" value="1"/>
</dbReference>
<dbReference type="SUPFAM" id="SSF141562">
    <property type="entry name" value="At5g01610-like"/>
    <property type="match status" value="1"/>
</dbReference>
<dbReference type="OrthoDB" id="622488at2759"/>
<feature type="chain" id="PRO_5027583492" evidence="1">
    <location>
        <begin position="24"/>
        <end position="174"/>
    </location>
</feature>
<accession>A0A6P8EBR3</accession>
<evidence type="ECO:0000313" key="3">
    <source>
        <dbReference type="RefSeq" id="XP_031402713.1"/>
    </source>
</evidence>
<dbReference type="InterPro" id="IPR036758">
    <property type="entry name" value="At5g01610-like"/>
</dbReference>
<evidence type="ECO:0000256" key="1">
    <source>
        <dbReference type="SAM" id="SignalP"/>
    </source>
</evidence>
<dbReference type="GeneID" id="116212294"/>
<evidence type="ECO:0000313" key="2">
    <source>
        <dbReference type="Proteomes" id="UP000515151"/>
    </source>
</evidence>
<reference evidence="3" key="2">
    <citation type="submission" date="2025-08" db="UniProtKB">
        <authorList>
            <consortium name="RefSeq"/>
        </authorList>
    </citation>
    <scope>IDENTIFICATION</scope>
    <source>
        <tissue evidence="3">Leaf</tissue>
    </source>
</reference>
<proteinExistence type="predicted"/>
<keyword evidence="2" id="KW-1185">Reference proteome</keyword>